<comment type="caution">
    <text evidence="2">The sequence shown here is derived from an EMBL/GenBank/DDBJ whole genome shotgun (WGS) entry which is preliminary data.</text>
</comment>
<sequence length="402" mass="44369">MRLRHSIRAACLAIALGATGTVAVRPATAQVSVSANPDLMVLEMQILQDEIIKGNREAYDLLQPSLLVLGRRFLSVDPQIWEKRKQANAAVAFMLSGGSGSVFQELASRGITFNTDSNLFAGAMAYSQGNRTAAKNLLLKVDVHDLPSGLSGQVALAQGILLSQDQPAKANKRFDLARLLMPGTLVEESALRRQVPLVARIGQHDKFERLAQRYLFQYPKSIFADDFRKTMAETMSTSSYLQRETDWDKVFQLIADFDEKSRLQVLLTLSRASLVSGNMQFARKAGHMILEMDKLEPEERRNAMLYVAAAKASSEDWLEALRGIGKIEYASLSPENKVLTDAVARVANSVRAWPSPKITEASIFAPHLPPNELKKYGVNTEVLAEVHESLAQANAVLKDAEF</sequence>
<organism evidence="2 3">
    <name type="scientific">Pseudovibrio exalbescens</name>
    <dbReference type="NCBI Taxonomy" id="197461"/>
    <lineage>
        <taxon>Bacteria</taxon>
        <taxon>Pseudomonadati</taxon>
        <taxon>Pseudomonadota</taxon>
        <taxon>Alphaproteobacteria</taxon>
        <taxon>Hyphomicrobiales</taxon>
        <taxon>Stappiaceae</taxon>
        <taxon>Pseudovibrio</taxon>
    </lineage>
</organism>
<dbReference type="STRING" id="197461.A3843_15285"/>
<protein>
    <recommendedName>
        <fullName evidence="4">Chemotaxis protein</fullName>
    </recommendedName>
</protein>
<keyword evidence="3" id="KW-1185">Reference proteome</keyword>
<dbReference type="RefSeq" id="WP_028482876.1">
    <property type="nucleotide sequence ID" value="NZ_LVVZ01000022.1"/>
</dbReference>
<evidence type="ECO:0008006" key="4">
    <source>
        <dbReference type="Google" id="ProtNLM"/>
    </source>
</evidence>
<evidence type="ECO:0000313" key="3">
    <source>
        <dbReference type="Proteomes" id="UP000185783"/>
    </source>
</evidence>
<keyword evidence="1" id="KW-0732">Signal</keyword>
<accession>A0A1U7JEB3</accession>
<reference evidence="2 3" key="1">
    <citation type="submission" date="2016-03" db="EMBL/GenBank/DDBJ databases">
        <title>Genome sequence of Nesiotobacter sp. nov., a moderately halophilic alphaproteobacterium isolated from the Yellow Sea, China.</title>
        <authorList>
            <person name="Zhang G."/>
            <person name="Zhang R."/>
        </authorList>
    </citation>
    <scope>NUCLEOTIDE SEQUENCE [LARGE SCALE GENOMIC DNA]</scope>
    <source>
        <strain evidence="2 3">WB1-6</strain>
    </source>
</reference>
<evidence type="ECO:0000256" key="1">
    <source>
        <dbReference type="SAM" id="SignalP"/>
    </source>
</evidence>
<dbReference type="Proteomes" id="UP000185783">
    <property type="component" value="Unassembled WGS sequence"/>
</dbReference>
<dbReference type="AlphaFoldDB" id="A0A1U7JEB3"/>
<gene>
    <name evidence="2" type="ORF">A3843_15285</name>
</gene>
<feature type="chain" id="PRO_5010580714" description="Chemotaxis protein" evidence="1">
    <location>
        <begin position="24"/>
        <end position="402"/>
    </location>
</feature>
<proteinExistence type="predicted"/>
<feature type="signal peptide" evidence="1">
    <location>
        <begin position="1"/>
        <end position="23"/>
    </location>
</feature>
<evidence type="ECO:0000313" key="2">
    <source>
        <dbReference type="EMBL" id="OKL43090.1"/>
    </source>
</evidence>
<name>A0A1U7JEB3_9HYPH</name>
<dbReference type="EMBL" id="LVVZ01000022">
    <property type="protein sequence ID" value="OKL43090.1"/>
    <property type="molecule type" value="Genomic_DNA"/>
</dbReference>